<keyword evidence="3" id="KW-1185">Reference proteome</keyword>
<dbReference type="RefSeq" id="WP_123211388.1">
    <property type="nucleotide sequence ID" value="NZ_RJVO01000003.1"/>
</dbReference>
<organism evidence="2 3">
    <name type="scientific">Stagnimonas aquatica</name>
    <dbReference type="NCBI Taxonomy" id="2689987"/>
    <lineage>
        <taxon>Bacteria</taxon>
        <taxon>Pseudomonadati</taxon>
        <taxon>Pseudomonadota</taxon>
        <taxon>Gammaproteobacteria</taxon>
        <taxon>Nevskiales</taxon>
        <taxon>Nevskiaceae</taxon>
        <taxon>Stagnimonas</taxon>
    </lineage>
</organism>
<name>A0A3N0VDS9_9GAMM</name>
<sequence length="107" mass="10705">MNLVRTARLLLLLGAFGSGLASAVEPVVILQGGGAAGDSRFSLRNEPSASCSAAGVGDCGSCSVSCPQGQAAVCKPGKVQALVGDGSCQREPVCRCENASPEPATRR</sequence>
<proteinExistence type="predicted"/>
<feature type="signal peptide" evidence="1">
    <location>
        <begin position="1"/>
        <end position="23"/>
    </location>
</feature>
<comment type="caution">
    <text evidence="2">The sequence shown here is derived from an EMBL/GenBank/DDBJ whole genome shotgun (WGS) entry which is preliminary data.</text>
</comment>
<gene>
    <name evidence="2" type="ORF">ED208_08115</name>
</gene>
<dbReference type="EMBL" id="RJVO01000003">
    <property type="protein sequence ID" value="ROH90933.1"/>
    <property type="molecule type" value="Genomic_DNA"/>
</dbReference>
<dbReference type="AlphaFoldDB" id="A0A3N0VDS9"/>
<feature type="chain" id="PRO_5018336935" description="4Fe-4S ferredoxin-type domain-containing protein" evidence="1">
    <location>
        <begin position="24"/>
        <end position="107"/>
    </location>
</feature>
<dbReference type="Proteomes" id="UP000282106">
    <property type="component" value="Unassembled WGS sequence"/>
</dbReference>
<evidence type="ECO:0000313" key="3">
    <source>
        <dbReference type="Proteomes" id="UP000282106"/>
    </source>
</evidence>
<protein>
    <recommendedName>
        <fullName evidence="4">4Fe-4S ferredoxin-type domain-containing protein</fullName>
    </recommendedName>
</protein>
<keyword evidence="1" id="KW-0732">Signal</keyword>
<accession>A0A3N0VDS9</accession>
<evidence type="ECO:0000313" key="2">
    <source>
        <dbReference type="EMBL" id="ROH90933.1"/>
    </source>
</evidence>
<reference evidence="2 3" key="1">
    <citation type="submission" date="2018-10" db="EMBL/GenBank/DDBJ databases">
        <authorList>
            <person name="Chen W.-M."/>
        </authorList>
    </citation>
    <scope>NUCLEOTIDE SEQUENCE [LARGE SCALE GENOMIC DNA]</scope>
    <source>
        <strain evidence="2 3">THS-13</strain>
    </source>
</reference>
<dbReference type="InParanoid" id="A0A3N0VDS9"/>
<evidence type="ECO:0000256" key="1">
    <source>
        <dbReference type="SAM" id="SignalP"/>
    </source>
</evidence>
<evidence type="ECO:0008006" key="4">
    <source>
        <dbReference type="Google" id="ProtNLM"/>
    </source>
</evidence>